<dbReference type="SUPFAM" id="SSF55277">
    <property type="entry name" value="GYF domain"/>
    <property type="match status" value="1"/>
</dbReference>
<dbReference type="RefSeq" id="XP_016926680.4">
    <property type="nucleotide sequence ID" value="XM_017071191.4"/>
</dbReference>
<feature type="domain" description="GYF" evidence="2">
    <location>
        <begin position="261"/>
        <end position="317"/>
    </location>
</feature>
<feature type="compositionally biased region" description="Basic and acidic residues" evidence="1">
    <location>
        <begin position="109"/>
        <end position="126"/>
    </location>
</feature>
<dbReference type="SMART" id="SM00444">
    <property type="entry name" value="GYF"/>
    <property type="match status" value="1"/>
</dbReference>
<protein>
    <submittedName>
        <fullName evidence="4">CD2 antigen cytoplasmic tail-binding protein 2 homolog</fullName>
    </submittedName>
</protein>
<organism evidence="3 4">
    <name type="scientific">Drosophila suzukii</name>
    <name type="common">Spotted-wing drosophila fruit fly</name>
    <dbReference type="NCBI Taxonomy" id="28584"/>
    <lineage>
        <taxon>Eukaryota</taxon>
        <taxon>Metazoa</taxon>
        <taxon>Ecdysozoa</taxon>
        <taxon>Arthropoda</taxon>
        <taxon>Hexapoda</taxon>
        <taxon>Insecta</taxon>
        <taxon>Pterygota</taxon>
        <taxon>Neoptera</taxon>
        <taxon>Endopterygota</taxon>
        <taxon>Diptera</taxon>
        <taxon>Brachycera</taxon>
        <taxon>Muscomorpha</taxon>
        <taxon>Ephydroidea</taxon>
        <taxon>Drosophilidae</taxon>
        <taxon>Drosophila</taxon>
        <taxon>Sophophora</taxon>
    </lineage>
</organism>
<evidence type="ECO:0000313" key="3">
    <source>
        <dbReference type="Proteomes" id="UP001652628"/>
    </source>
</evidence>
<evidence type="ECO:0000256" key="1">
    <source>
        <dbReference type="SAM" id="MobiDB-lite"/>
    </source>
</evidence>
<evidence type="ECO:0000313" key="4">
    <source>
        <dbReference type="RefSeq" id="XP_016926680.4"/>
    </source>
</evidence>
<proteinExistence type="predicted"/>
<dbReference type="InterPro" id="IPR039905">
    <property type="entry name" value="CD2BP2/Lin1"/>
</dbReference>
<dbReference type="Proteomes" id="UP001652628">
    <property type="component" value="Chromosome 2L"/>
</dbReference>
<dbReference type="GeneID" id="108007503"/>
<dbReference type="PROSITE" id="PS50829">
    <property type="entry name" value="GYF"/>
    <property type="match status" value="1"/>
</dbReference>
<feature type="compositionally biased region" description="Basic residues" evidence="1">
    <location>
        <begin position="1"/>
        <end position="10"/>
    </location>
</feature>
<dbReference type="GO" id="GO:0005682">
    <property type="term" value="C:U5 snRNP"/>
    <property type="evidence" value="ECO:0007669"/>
    <property type="project" value="InterPro"/>
</dbReference>
<dbReference type="PANTHER" id="PTHR13138:SF3">
    <property type="entry name" value="CD2 ANTIGEN CYTOPLASMIC TAIL-BINDING PROTEIN 2"/>
    <property type="match status" value="1"/>
</dbReference>
<feature type="compositionally biased region" description="Acidic residues" evidence="1">
    <location>
        <begin position="25"/>
        <end position="47"/>
    </location>
</feature>
<feature type="compositionally biased region" description="Basic and acidic residues" evidence="1">
    <location>
        <begin position="12"/>
        <end position="24"/>
    </location>
</feature>
<keyword evidence="3" id="KW-1185">Reference proteome</keyword>
<dbReference type="InterPro" id="IPR003169">
    <property type="entry name" value="GYF"/>
</dbReference>
<feature type="region of interest" description="Disordered" evidence="1">
    <location>
        <begin position="105"/>
        <end position="126"/>
    </location>
</feature>
<feature type="region of interest" description="Disordered" evidence="1">
    <location>
        <begin position="1"/>
        <end position="57"/>
    </location>
</feature>
<dbReference type="InterPro" id="IPR035445">
    <property type="entry name" value="GYF-like_dom_sf"/>
</dbReference>
<dbReference type="Gene3D" id="3.30.1490.40">
    <property type="match status" value="1"/>
</dbReference>
<gene>
    <name evidence="4" type="primary">holn1</name>
</gene>
<dbReference type="CDD" id="cd00072">
    <property type="entry name" value="GYF"/>
    <property type="match status" value="1"/>
</dbReference>
<reference evidence="4" key="1">
    <citation type="submission" date="2025-08" db="UniProtKB">
        <authorList>
            <consortium name="RefSeq"/>
        </authorList>
    </citation>
    <scope>IDENTIFICATION</scope>
</reference>
<name>A0AB39Z1G3_DROSZ</name>
<dbReference type="Pfam" id="PF02213">
    <property type="entry name" value="GYF"/>
    <property type="match status" value="1"/>
</dbReference>
<dbReference type="PANTHER" id="PTHR13138">
    <property type="entry name" value="PROTEIN LIN1"/>
    <property type="match status" value="1"/>
</dbReference>
<sequence length="320" mass="36924">MASKRKHPASKKAQEENFKKHTLDSDEEDSDDYEREYLNDSDIEGGEEGVAKVEDDVKVTPFNMKEELEEGHFDKDGHYHWNKESEAKDNWLDNIDWVKIGKQKNAFDPAKDDQNSNSSDDDKIEPAGKAFNLSMNLMKMLEFMKEGETVKMTLQRLGSQRPVLTTLQRIKQKKAGIVDTKTQEISQLTELANEILSKTGNMDIYQETYESIKSKIADLPGTSKPKAADDIDMYADDFETKELERSKTSDPTAKPTMTTSEVTWEFKWSQNETEIQGPFTTEKMLKWSQENYFKTGVYVRKCGENTNFYTSNRIDFDLYL</sequence>
<dbReference type="AlphaFoldDB" id="A0AB39Z1G3"/>
<evidence type="ECO:0000259" key="2">
    <source>
        <dbReference type="PROSITE" id="PS50829"/>
    </source>
</evidence>
<accession>A0AB39Z1G3</accession>